<name>A0A2V3UDL5_9HYPH</name>
<gene>
    <name evidence="1" type="ORF">C7450_103113</name>
</gene>
<evidence type="ECO:0000313" key="1">
    <source>
        <dbReference type="EMBL" id="PXW61596.1"/>
    </source>
</evidence>
<sequence length="155" mass="18036">MLAMIHLDWKASTTIRELPRDKWEDLRQGVRQLNLPEWKEADEKAPYFHLSEEILVDLATHGGCLTRNGVRFEITHFEHAYRTRGTDERGDEHHLHVHVPDQSLLSISEVEQIPNADLWDVQRRLDDGWHILAVCPPNGTMKPDFIMGRSRRAEA</sequence>
<dbReference type="AlphaFoldDB" id="A0A2V3UDL5"/>
<evidence type="ECO:0000313" key="2">
    <source>
        <dbReference type="Proteomes" id="UP000248021"/>
    </source>
</evidence>
<organism evidence="1 2">
    <name type="scientific">Chelatococcus asaccharovorans</name>
    <dbReference type="NCBI Taxonomy" id="28210"/>
    <lineage>
        <taxon>Bacteria</taxon>
        <taxon>Pseudomonadati</taxon>
        <taxon>Pseudomonadota</taxon>
        <taxon>Alphaproteobacteria</taxon>
        <taxon>Hyphomicrobiales</taxon>
        <taxon>Chelatococcaceae</taxon>
        <taxon>Chelatococcus</taxon>
    </lineage>
</organism>
<reference evidence="1 2" key="1">
    <citation type="submission" date="2018-05" db="EMBL/GenBank/DDBJ databases">
        <title>Genomic Encyclopedia of Type Strains, Phase IV (KMG-IV): sequencing the most valuable type-strain genomes for metagenomic binning, comparative biology and taxonomic classification.</title>
        <authorList>
            <person name="Goeker M."/>
        </authorList>
    </citation>
    <scope>NUCLEOTIDE SEQUENCE [LARGE SCALE GENOMIC DNA]</scope>
    <source>
        <strain evidence="1 2">DSM 6462</strain>
    </source>
</reference>
<dbReference type="Proteomes" id="UP000248021">
    <property type="component" value="Unassembled WGS sequence"/>
</dbReference>
<dbReference type="OrthoDB" id="3075169at2"/>
<proteinExistence type="predicted"/>
<accession>A0A2V3UDL5</accession>
<dbReference type="RefSeq" id="WP_110373906.1">
    <property type="nucleotide sequence ID" value="NZ_JAHBRY010000001.1"/>
</dbReference>
<protein>
    <submittedName>
        <fullName evidence="1">Uncharacterized protein</fullName>
    </submittedName>
</protein>
<dbReference type="EMBL" id="QJJK01000003">
    <property type="protein sequence ID" value="PXW61596.1"/>
    <property type="molecule type" value="Genomic_DNA"/>
</dbReference>
<comment type="caution">
    <text evidence="1">The sequence shown here is derived from an EMBL/GenBank/DDBJ whole genome shotgun (WGS) entry which is preliminary data.</text>
</comment>
<keyword evidence="2" id="KW-1185">Reference proteome</keyword>